<dbReference type="RefSeq" id="XP_049132772.1">
    <property type="nucleotide sequence ID" value="XM_049276815.1"/>
</dbReference>
<protein>
    <submittedName>
        <fullName evidence="11">Lovastatin nonaketide synthase mokA</fullName>
    </submittedName>
</protein>
<evidence type="ECO:0000256" key="4">
    <source>
        <dbReference type="ARBA" id="ARBA00022679"/>
    </source>
</evidence>
<dbReference type="InterPro" id="IPR013217">
    <property type="entry name" value="Methyltransf_12"/>
</dbReference>
<dbReference type="CDD" id="cd02440">
    <property type="entry name" value="AdoMet_MTases"/>
    <property type="match status" value="1"/>
</dbReference>
<dbReference type="InterPro" id="IPR016039">
    <property type="entry name" value="Thiolase-like"/>
</dbReference>
<dbReference type="Pfam" id="PF16197">
    <property type="entry name" value="KAsynt_C_assoc"/>
    <property type="match status" value="1"/>
</dbReference>
<dbReference type="InterPro" id="IPR013968">
    <property type="entry name" value="PKS_KR"/>
</dbReference>
<dbReference type="PANTHER" id="PTHR43775">
    <property type="entry name" value="FATTY ACID SYNTHASE"/>
    <property type="match status" value="1"/>
</dbReference>
<evidence type="ECO:0000256" key="2">
    <source>
        <dbReference type="ARBA" id="ARBA00022553"/>
    </source>
</evidence>
<dbReference type="InterPro" id="IPR050091">
    <property type="entry name" value="PKS_NRPS_Biosynth_Enz"/>
</dbReference>
<keyword evidence="7" id="KW-0511">Multifunctional enzyme</keyword>
<dbReference type="GO" id="GO:0004312">
    <property type="term" value="F:fatty acid synthase activity"/>
    <property type="evidence" value="ECO:0007669"/>
    <property type="project" value="TreeGrafter"/>
</dbReference>
<dbReference type="GO" id="GO:0004315">
    <property type="term" value="F:3-oxoacyl-[acyl-carrier-protein] synthase activity"/>
    <property type="evidence" value="ECO:0007669"/>
    <property type="project" value="InterPro"/>
</dbReference>
<dbReference type="SUPFAM" id="SSF52151">
    <property type="entry name" value="FabD/lysophospholipase-like"/>
    <property type="match status" value="1"/>
</dbReference>
<dbReference type="PANTHER" id="PTHR43775:SF20">
    <property type="entry name" value="HYBRID PKS-NRPS SYNTHETASE APDA"/>
    <property type="match status" value="1"/>
</dbReference>
<keyword evidence="6" id="KW-0560">Oxidoreductase</keyword>
<evidence type="ECO:0000256" key="1">
    <source>
        <dbReference type="ARBA" id="ARBA00022450"/>
    </source>
</evidence>
<dbReference type="FunFam" id="3.40.47.10:FF:000019">
    <property type="entry name" value="Polyketide synthase type I"/>
    <property type="match status" value="1"/>
</dbReference>
<dbReference type="InterPro" id="IPR001227">
    <property type="entry name" value="Ac_transferase_dom_sf"/>
</dbReference>
<keyword evidence="2" id="KW-0597">Phosphoprotein</keyword>
<dbReference type="Gene3D" id="3.10.129.110">
    <property type="entry name" value="Polyketide synthase dehydratase"/>
    <property type="match status" value="1"/>
</dbReference>
<dbReference type="Pfam" id="PF14765">
    <property type="entry name" value="PS-DH"/>
    <property type="match status" value="1"/>
</dbReference>
<keyword evidence="5" id="KW-0677">Repeat</keyword>
<feature type="domain" description="PKS/mFAS DH" evidence="10">
    <location>
        <begin position="944"/>
        <end position="1251"/>
    </location>
</feature>
<feature type="domain" description="Ketosynthase family 3 (KS3)" evidence="9">
    <location>
        <begin position="4"/>
        <end position="439"/>
    </location>
</feature>
<dbReference type="InterPro" id="IPR014031">
    <property type="entry name" value="Ketoacyl_synth_C"/>
</dbReference>
<evidence type="ECO:0000313" key="12">
    <source>
        <dbReference type="Proteomes" id="UP001055115"/>
    </source>
</evidence>
<evidence type="ECO:0000313" key="11">
    <source>
        <dbReference type="EMBL" id="GKT50422.1"/>
    </source>
</evidence>
<comment type="caution">
    <text evidence="11">The sequence shown here is derived from an EMBL/GenBank/DDBJ whole genome shotgun (WGS) entry which is preliminary data.</text>
</comment>
<sequence length="3141" mass="346373">MFDREPIAIVGSACRFAGGLDSPSKFWKFLQQPGDLQSTVLKQRFSADKFFHPDGMHHGSTNTRYGYFFNEPLGAFDAPFFNIQAGEAESMDPQQRLLLEATYDALSSAGLVQDLQGSDTAVYVGLMTHDFETIKTQDIHHMPTYFATGVAASIASNRLSYVFDWHGPSMTIDTACSSSLVAVHHALQQLRSGQSKVAVAAGANMIISPLSYVSESKLNMLSPTGRSRMWDAAADGYARGEGVAAVVLKTLRQALSDGDHIESIIRETGVNQDGKTTGITMPSHLAQEALIRETYARAGLDLSRTDDRPQFFEAHGTGTPAGDPQEAEAIANAFFGDKLPDTTQPQNLLVGSVKTVIGHTEGTAGLAGVLKASFAVQHGVIPPNLHFEKLSPAVQPFYHHLRIPTEVQCWPQVGPGHPRRASVNSFGFGGTNAHCIIEEYVGPSDVEKQPSSTTYGMPLVLSAKSQRSLKENMDAMLRFLMLNPNIDIADLAWTLTRKQAVLPVRHAISSHTREGACLALEAAIKDNLGLDFSSNRSNKGQPQILGIFTGQGVQWPGMGRSLLASIPWTRDIIDELDISLQTLPADYRPAWTLREQLSCEGDESNAAEASFSQPLCAAVQLVLIRLLEAAGIKFTAIVGHSSGEIACAAAAGYITPSQAIRVAYLRGLAVTKSHAGSLSGARGAMLAAEITHKDAKELCGIEEFEERICVAAYNAPTSVTLSGDADALQHVEAILKDEGKFARFLRVDKAYHSHHMAPCSDTYTKALRDSDYAVNADSKSSASSSPVAWYSSVYEGRLLKRTDITAEYWTANLVSPVLFSQAVERAVGDHNVACGVEVGAHPALKRPATATIHAISSTDLPYTGCMKRGQDDTDAFAEALAYLWERFANFNILDADRFMRTVSPSMRSPRSLTKIIPRYSWDHTRTHWTETRAVKAFLAGPAPHLLLGSLLPTTTDSTFQWQSFIKPRDDKWLEGHDLQGQPILPAAGYVVMAMEAALHVARERVTQDVDVTILEVLDLSIDKAISFDDKNSMAEVLVTLKVIHQDVEQLSVEFRIDSALDRERKPSTSATGRVVATFGPTLTCLPQRGLDKPLHPNNIDINSFYKELQFLGLDYTNKYHGVHELRRADGRATGRLSHYRLSNSSLREIILHPATLDTAFQAIMGAFSYPGDKALRSTVVPVHIDRIALVPGACASALRYCDEASVLFSATCSSFKDSILAGDVEVFDDSSAVLFQVENIVLQPLYRPEPSSDHLMFTKTVWGPYSPDRILDRPEFWATDEDKRMIPVIERIVYHYVKNFLKKLTREDRRNASPGLQKYIHWNEQVLAKARKWKTTFYETNWEMDTMTDIKKLCEEVRAQRSTSRKRSLTPKCRNRYHPYVRLIKRVSENVISTIRDNTNPFLWMNADGLLSEFYASPLSNGPCWNYGQDLVGQICHRFPNMNILEIGGGTGSATRYILEIPQLGFNSYTFTDISASFFDKAREVFSQYKDRMDFRKLDITQDPASTSRFILHVQQGFTPHSYDLVVASSVLHATPHLVETMTNVRSLLKPGGHVVIAEATFKEYLRTSYIFGLFPDWWSGYEDGRILDPFASYEEWDIILKRAGFSGIDSRTSDRESWVFQNSLFSAHAINSKVQRLDSPLLAVPSLQDNGADMPQLILVGGCSGRSSALLDKLQDKLAYRRILRFDCLETVVKQSARLEMGSSFVVVSELDEEMFDDLDDVKLETVKSLLSGDYAKIVVWITEAAFTHNPRQAMTIGLLRTIQLENPQIHVQNIDMDNTEHSDYPILIVEHLIQLEEMTKSPEDSSSLLWTHEPEIYLVDGRAWIPRVKHDTARNNRLNSARRVILADAQPDHTPIRLRLAANGASSYFEFMDTMISPYSSSAQSSFSSLHGDLVQVRVHFALTGAIRVGTLGFFHLCQGIATETKTPVVVLADSNASVVHIPASCVFTLPSGDKCILLHVVASIISQGVLSSAVPGTSVLVFDAPRFCVDAIAKQAKEKNAQIRFATSQKPTGIELSSTFSSTHLDSWVSERALKKMITTTASIYCDFSPATENKTVTLGRRLAKIQPPHCAKYCLAHFFAERGSATLYGDAHCRDFAMAVEQAVLASSGATSDHIMGGTAIIKVADIQHHKAPMDLATIVDWRHDGKIQARLRPIDAGSLLAPDKTYLLAGLAKTMGRSLARWIVSHGGRYVVLSSRHPEVPDRRWIEEMEDLGGHVTILPMDVSNEKDVDAGLSKIRDTLPPIGGIAYGPLVLHDTMLQNMSLADMNLVLNSKVVGARLLHERFCDANAETQLEFFVMFSSGATVGGNPGQSNYNAANAYLQALAQHRRTKGLTASTIHVGAVMGVGYLARTHFDEQLLKVHDMGKLAEGDFHTLFAEAIVSGQGVLGQDESNSIRMSVTDMSDIEVITGFPVFEAKHKNSFKLWDNPRFGHLRTPENQLGHVGQGSLASRVSIKDRLREAATMEEAKKATIENTALTFVVYQDGLAQKTRDILLIPADQSVNPSAALLDQGIDSLGAVAVSGWYVREIHPITRVDATHQLILLFPIHRLRIHSRLSSSGAGTFRFSQELLVDIPILRVLSGASLEDLAEEAVKRLPRDAIPLIAPDTECCQPEAMAGSTSQSTASSSADLSLSFDKLAVDSFGSSVTSYASGEDQASATTLRRHPLSLGQAYSWKLQQQLSYDRTIFHNTIAYLFEGYIDLQRLGTAVDEVLRRHEILRTAFLTDLEPNKGDGLGQVILETPTLSLNCTTVANQAVAEEALKQLHEEAYDLESGRPFKIVDFHWSSAHHHLLVIAYHRLAGDGATTSVLLSEISAVYNGAVLPITVPQFSKIANKQRADYEQGRLDSDIAYWITQYKNNVVPITPVLSLPHCQHSDRSNSPPLSWSQHTGVFRLNSAVSAQVNEAVRRQKVPRMQFFMTVYAALLAQLTNKTSIGETEATKSDDDDDDDDTRMITIGVADMNRATVEEIAAMGFFANLLPVRIETRERGGRSSLSPIQQLGVVKKAMRGAMQHARVPYSVLLERLPVVPSPEVLAKDWPHAPLFQAVFDYAGGEVESVRIGNAVITEQGGLQASELVSRERTPYDVVLEIWDDAKRDPLVIVKLQSSLYGSKDVAVFHNAFVELLTTYSTDLMVL</sequence>
<dbReference type="Pfam" id="PF00109">
    <property type="entry name" value="ketoacyl-synt"/>
    <property type="match status" value="1"/>
</dbReference>
<dbReference type="InterPro" id="IPR016036">
    <property type="entry name" value="Malonyl_transacylase_ACP-bd"/>
</dbReference>
<dbReference type="SUPFAM" id="SSF53901">
    <property type="entry name" value="Thiolase-like"/>
    <property type="match status" value="1"/>
</dbReference>
<feature type="region of interest" description="C-terminal hotdog fold" evidence="8">
    <location>
        <begin position="1095"/>
        <end position="1251"/>
    </location>
</feature>
<keyword evidence="12" id="KW-1185">Reference proteome</keyword>
<dbReference type="Gene3D" id="3.40.366.10">
    <property type="entry name" value="Malonyl-Coenzyme A Acyl Carrier Protein, domain 2"/>
    <property type="match status" value="1"/>
</dbReference>
<evidence type="ECO:0000256" key="6">
    <source>
        <dbReference type="ARBA" id="ARBA00023002"/>
    </source>
</evidence>
<dbReference type="SUPFAM" id="SSF53335">
    <property type="entry name" value="S-adenosyl-L-methionine-dependent methyltransferases"/>
    <property type="match status" value="1"/>
</dbReference>
<dbReference type="EMBL" id="BQXU01000037">
    <property type="protein sequence ID" value="GKT50422.1"/>
    <property type="molecule type" value="Genomic_DNA"/>
</dbReference>
<dbReference type="InterPro" id="IPR049552">
    <property type="entry name" value="PKS_DH_N"/>
</dbReference>
<gene>
    <name evidence="11" type="ORF">ColSpa_10603</name>
</gene>
<dbReference type="InterPro" id="IPR049551">
    <property type="entry name" value="PKS_DH_C"/>
</dbReference>
<evidence type="ECO:0000256" key="5">
    <source>
        <dbReference type="ARBA" id="ARBA00022737"/>
    </source>
</evidence>
<dbReference type="InterPro" id="IPR042104">
    <property type="entry name" value="PKS_dehydratase_sf"/>
</dbReference>
<dbReference type="SUPFAM" id="SSF51735">
    <property type="entry name" value="NAD(P)-binding Rossmann-fold domains"/>
    <property type="match status" value="2"/>
</dbReference>
<proteinExistence type="predicted"/>
<keyword evidence="4" id="KW-0808">Transferase</keyword>
<dbReference type="Gene3D" id="3.40.50.720">
    <property type="entry name" value="NAD(P)-binding Rossmann-like Domain"/>
    <property type="match status" value="2"/>
</dbReference>
<dbReference type="InterPro" id="IPR057326">
    <property type="entry name" value="KR_dom"/>
</dbReference>
<reference evidence="11 12" key="1">
    <citation type="submission" date="2022-03" db="EMBL/GenBank/DDBJ databases">
        <title>Genome data of Colletotrichum spp.</title>
        <authorList>
            <person name="Utami Y.D."/>
            <person name="Hiruma K."/>
        </authorList>
    </citation>
    <scope>NUCLEOTIDE SEQUENCE [LARGE SCALE GENOMIC DNA]</scope>
    <source>
        <strain evidence="11 12">MAFF 239500</strain>
    </source>
</reference>
<dbReference type="InterPro" id="IPR032821">
    <property type="entry name" value="PKS_assoc"/>
</dbReference>
<dbReference type="PROSITE" id="PS00606">
    <property type="entry name" value="KS3_1"/>
    <property type="match status" value="1"/>
</dbReference>
<dbReference type="PROSITE" id="PS52004">
    <property type="entry name" value="KS3_2"/>
    <property type="match status" value="1"/>
</dbReference>
<dbReference type="InterPro" id="IPR020807">
    <property type="entry name" value="PKS_DH"/>
</dbReference>
<dbReference type="SUPFAM" id="SSF52777">
    <property type="entry name" value="CoA-dependent acyltransferases"/>
    <property type="match status" value="2"/>
</dbReference>
<dbReference type="InterPro" id="IPR016035">
    <property type="entry name" value="Acyl_Trfase/lysoPLipase"/>
</dbReference>
<dbReference type="GeneID" id="73331405"/>
<dbReference type="InterPro" id="IPR018201">
    <property type="entry name" value="Ketoacyl_synth_AS"/>
</dbReference>
<feature type="region of interest" description="N-terminal hotdog fold" evidence="8">
    <location>
        <begin position="944"/>
        <end position="1081"/>
    </location>
</feature>
<feature type="active site" description="Proton donor; for dehydratase activity" evidence="8">
    <location>
        <position position="1157"/>
    </location>
</feature>
<dbReference type="Gene3D" id="3.40.50.150">
    <property type="entry name" value="Vaccinia Virus protein VP39"/>
    <property type="match status" value="1"/>
</dbReference>
<dbReference type="SMART" id="SM00827">
    <property type="entry name" value="PKS_AT"/>
    <property type="match status" value="1"/>
</dbReference>
<evidence type="ECO:0000256" key="3">
    <source>
        <dbReference type="ARBA" id="ARBA00022603"/>
    </source>
</evidence>
<dbReference type="GO" id="GO:0008168">
    <property type="term" value="F:methyltransferase activity"/>
    <property type="evidence" value="ECO:0007669"/>
    <property type="project" value="UniProtKB-KW"/>
</dbReference>
<dbReference type="GO" id="GO:0044550">
    <property type="term" value="P:secondary metabolite biosynthetic process"/>
    <property type="evidence" value="ECO:0007669"/>
    <property type="project" value="TreeGrafter"/>
</dbReference>
<dbReference type="Gene3D" id="3.30.559.10">
    <property type="entry name" value="Chloramphenicol acetyltransferase-like domain"/>
    <property type="match status" value="1"/>
</dbReference>
<dbReference type="InterPro" id="IPR036291">
    <property type="entry name" value="NAD(P)-bd_dom_sf"/>
</dbReference>
<keyword evidence="3" id="KW-0489">Methyltransferase</keyword>
<dbReference type="Gene3D" id="3.40.47.10">
    <property type="match status" value="1"/>
</dbReference>
<dbReference type="SMART" id="SM00826">
    <property type="entry name" value="PKS_DH"/>
    <property type="match status" value="1"/>
</dbReference>
<evidence type="ECO:0000256" key="8">
    <source>
        <dbReference type="PROSITE-ProRule" id="PRU01363"/>
    </source>
</evidence>
<dbReference type="Gene3D" id="3.30.559.30">
    <property type="entry name" value="Nonribosomal peptide synthetase, condensation domain"/>
    <property type="match status" value="1"/>
</dbReference>
<dbReference type="GO" id="GO:0006633">
    <property type="term" value="P:fatty acid biosynthetic process"/>
    <property type="evidence" value="ECO:0007669"/>
    <property type="project" value="InterPro"/>
</dbReference>
<dbReference type="SUPFAM" id="SSF55048">
    <property type="entry name" value="Probable ACP-binding domain of malonyl-CoA ACP transacylase"/>
    <property type="match status" value="1"/>
</dbReference>
<dbReference type="InterPro" id="IPR020841">
    <property type="entry name" value="PKS_Beta-ketoAc_synthase_dom"/>
</dbReference>
<dbReference type="GO" id="GO:0032259">
    <property type="term" value="P:methylation"/>
    <property type="evidence" value="ECO:0007669"/>
    <property type="project" value="UniProtKB-KW"/>
</dbReference>
<dbReference type="Pfam" id="PF02801">
    <property type="entry name" value="Ketoacyl-synt_C"/>
    <property type="match status" value="1"/>
</dbReference>
<name>A0AA37PDX1_9PEZI</name>
<dbReference type="InterPro" id="IPR049900">
    <property type="entry name" value="PKS_mFAS_DH"/>
</dbReference>
<feature type="active site" description="Proton acceptor; for dehydratase activity" evidence="8">
    <location>
        <position position="976"/>
    </location>
</feature>
<dbReference type="InterPro" id="IPR001242">
    <property type="entry name" value="Condensation_dom"/>
</dbReference>
<accession>A0AA37PDX1</accession>
<dbReference type="PROSITE" id="PS52019">
    <property type="entry name" value="PKS_MFAS_DH"/>
    <property type="match status" value="1"/>
</dbReference>
<dbReference type="Pfam" id="PF00698">
    <property type="entry name" value="Acyl_transf_1"/>
    <property type="match status" value="1"/>
</dbReference>
<organism evidence="11 12">
    <name type="scientific">Colletotrichum spaethianum</name>
    <dbReference type="NCBI Taxonomy" id="700344"/>
    <lineage>
        <taxon>Eukaryota</taxon>
        <taxon>Fungi</taxon>
        <taxon>Dikarya</taxon>
        <taxon>Ascomycota</taxon>
        <taxon>Pezizomycotina</taxon>
        <taxon>Sordariomycetes</taxon>
        <taxon>Hypocreomycetidae</taxon>
        <taxon>Glomerellales</taxon>
        <taxon>Glomerellaceae</taxon>
        <taxon>Colletotrichum</taxon>
        <taxon>Colletotrichum spaethianum species complex</taxon>
    </lineage>
</organism>
<dbReference type="SMART" id="SM00825">
    <property type="entry name" value="PKS_KS"/>
    <property type="match status" value="1"/>
</dbReference>
<evidence type="ECO:0000259" key="10">
    <source>
        <dbReference type="PROSITE" id="PS52019"/>
    </source>
</evidence>
<dbReference type="GO" id="GO:0016491">
    <property type="term" value="F:oxidoreductase activity"/>
    <property type="evidence" value="ECO:0007669"/>
    <property type="project" value="UniProtKB-KW"/>
</dbReference>
<dbReference type="Pfam" id="PF00668">
    <property type="entry name" value="Condensation"/>
    <property type="match status" value="1"/>
</dbReference>
<dbReference type="InterPro" id="IPR014030">
    <property type="entry name" value="Ketoacyl_synth_N"/>
</dbReference>
<dbReference type="Pfam" id="PF08659">
    <property type="entry name" value="KR"/>
    <property type="match status" value="1"/>
</dbReference>
<keyword evidence="1" id="KW-0596">Phosphopantetheine</keyword>
<dbReference type="SMART" id="SM00822">
    <property type="entry name" value="PKS_KR"/>
    <property type="match status" value="1"/>
</dbReference>
<evidence type="ECO:0000256" key="7">
    <source>
        <dbReference type="ARBA" id="ARBA00023268"/>
    </source>
</evidence>
<dbReference type="Proteomes" id="UP001055115">
    <property type="component" value="Unassembled WGS sequence"/>
</dbReference>
<dbReference type="Pfam" id="PF08242">
    <property type="entry name" value="Methyltransf_12"/>
    <property type="match status" value="1"/>
</dbReference>
<evidence type="ECO:0000259" key="9">
    <source>
        <dbReference type="PROSITE" id="PS52004"/>
    </source>
</evidence>
<dbReference type="InterPro" id="IPR023213">
    <property type="entry name" value="CAT-like_dom_sf"/>
</dbReference>
<dbReference type="InterPro" id="IPR014043">
    <property type="entry name" value="Acyl_transferase_dom"/>
</dbReference>
<dbReference type="CDD" id="cd00833">
    <property type="entry name" value="PKS"/>
    <property type="match status" value="1"/>
</dbReference>
<dbReference type="Pfam" id="PF21089">
    <property type="entry name" value="PKS_DH_N"/>
    <property type="match status" value="1"/>
</dbReference>
<dbReference type="InterPro" id="IPR029063">
    <property type="entry name" value="SAM-dependent_MTases_sf"/>
</dbReference>